<gene>
    <name evidence="2" type="ORF">SNEC2469_LOCUS24115</name>
</gene>
<dbReference type="PROSITE" id="PS50994">
    <property type="entry name" value="INTEGRASE"/>
    <property type="match status" value="1"/>
</dbReference>
<sequence>MLRCGDVLAVNELSDPEKMNKEERVIHAQLMKLHRRCGHPGNRALVNLLKTREVDAHVIRIAQHLRCDECQKMKVSEPHNVVSLDRCEQLWHTLQLDHIDFQWNQEMIHVLVMTDEASQYTVIQEMHRRPVEESRNSTTAEVIKAIELSWVMRHGYPSRIRLDPEGAFRGTALGNWAAECGIEMDVTPGEDHAQIGVVERMGGVLKHHAHVMLQGEPHMDPFRALVLMAAAHNENQFVNGYTPMQWAFGRQYSHDRRLFDGGH</sequence>
<organism evidence="2 3">
    <name type="scientific">Symbiodinium necroappetens</name>
    <dbReference type="NCBI Taxonomy" id="1628268"/>
    <lineage>
        <taxon>Eukaryota</taxon>
        <taxon>Sar</taxon>
        <taxon>Alveolata</taxon>
        <taxon>Dinophyceae</taxon>
        <taxon>Suessiales</taxon>
        <taxon>Symbiodiniaceae</taxon>
        <taxon>Symbiodinium</taxon>
    </lineage>
</organism>
<dbReference type="Proteomes" id="UP000601435">
    <property type="component" value="Unassembled WGS sequence"/>
</dbReference>
<dbReference type="SUPFAM" id="SSF53098">
    <property type="entry name" value="Ribonuclease H-like"/>
    <property type="match status" value="1"/>
</dbReference>
<feature type="non-terminal residue" evidence="2">
    <location>
        <position position="263"/>
    </location>
</feature>
<name>A0A812Z609_9DINO</name>
<evidence type="ECO:0000259" key="1">
    <source>
        <dbReference type="PROSITE" id="PS50994"/>
    </source>
</evidence>
<dbReference type="EMBL" id="CAJNJA010045937">
    <property type="protein sequence ID" value="CAE7813354.1"/>
    <property type="molecule type" value="Genomic_DNA"/>
</dbReference>
<dbReference type="InterPro" id="IPR001584">
    <property type="entry name" value="Integrase_cat-core"/>
</dbReference>
<dbReference type="GO" id="GO:0015074">
    <property type="term" value="P:DNA integration"/>
    <property type="evidence" value="ECO:0007669"/>
    <property type="project" value="InterPro"/>
</dbReference>
<dbReference type="GO" id="GO:0003676">
    <property type="term" value="F:nucleic acid binding"/>
    <property type="evidence" value="ECO:0007669"/>
    <property type="project" value="InterPro"/>
</dbReference>
<evidence type="ECO:0000313" key="3">
    <source>
        <dbReference type="Proteomes" id="UP000601435"/>
    </source>
</evidence>
<feature type="domain" description="Integrase catalytic" evidence="1">
    <location>
        <begin position="74"/>
        <end position="251"/>
    </location>
</feature>
<dbReference type="InterPro" id="IPR036397">
    <property type="entry name" value="RNaseH_sf"/>
</dbReference>
<dbReference type="PANTHER" id="PTHR37984">
    <property type="entry name" value="PROTEIN CBG26694"/>
    <property type="match status" value="1"/>
</dbReference>
<keyword evidence="3" id="KW-1185">Reference proteome</keyword>
<dbReference type="Gene3D" id="3.30.420.10">
    <property type="entry name" value="Ribonuclease H-like superfamily/Ribonuclease H"/>
    <property type="match status" value="1"/>
</dbReference>
<proteinExistence type="predicted"/>
<evidence type="ECO:0000313" key="2">
    <source>
        <dbReference type="EMBL" id="CAE7813354.1"/>
    </source>
</evidence>
<dbReference type="AlphaFoldDB" id="A0A812Z609"/>
<protein>
    <recommendedName>
        <fullName evidence="1">Integrase catalytic domain-containing protein</fullName>
    </recommendedName>
</protein>
<dbReference type="OrthoDB" id="10607234at2759"/>
<dbReference type="InterPro" id="IPR050951">
    <property type="entry name" value="Retrovirus_Pol_polyprotein"/>
</dbReference>
<reference evidence="2" key="1">
    <citation type="submission" date="2021-02" db="EMBL/GenBank/DDBJ databases">
        <authorList>
            <person name="Dougan E. K."/>
            <person name="Rhodes N."/>
            <person name="Thang M."/>
            <person name="Chan C."/>
        </authorList>
    </citation>
    <scope>NUCLEOTIDE SEQUENCE</scope>
</reference>
<dbReference type="InterPro" id="IPR012337">
    <property type="entry name" value="RNaseH-like_sf"/>
</dbReference>
<comment type="caution">
    <text evidence="2">The sequence shown here is derived from an EMBL/GenBank/DDBJ whole genome shotgun (WGS) entry which is preliminary data.</text>
</comment>
<dbReference type="PANTHER" id="PTHR37984:SF5">
    <property type="entry name" value="PROTEIN NYNRIN-LIKE"/>
    <property type="match status" value="1"/>
</dbReference>
<accession>A0A812Z609</accession>